<evidence type="ECO:0000256" key="3">
    <source>
        <dbReference type="ARBA" id="ARBA00023015"/>
    </source>
</evidence>
<reference evidence="8" key="1">
    <citation type="submission" date="2020-08" db="EMBL/GenBank/DDBJ databases">
        <title>Genome public.</title>
        <authorList>
            <person name="Liu C."/>
            <person name="Sun Q."/>
        </authorList>
    </citation>
    <scope>NUCLEOTIDE SEQUENCE</scope>
    <source>
        <strain evidence="8">NSJ-68</strain>
    </source>
</reference>
<dbReference type="PANTHER" id="PTHR30185:SF18">
    <property type="entry name" value="TRANSCRIPTIONAL REGULATOR MTLR"/>
    <property type="match status" value="1"/>
</dbReference>
<dbReference type="SUPFAM" id="SSF63520">
    <property type="entry name" value="PTS-regulatory domain, PRD"/>
    <property type="match status" value="1"/>
</dbReference>
<dbReference type="EMBL" id="JACOOR010000012">
    <property type="protein sequence ID" value="MBC5661147.1"/>
    <property type="molecule type" value="Genomic_DNA"/>
</dbReference>
<dbReference type="InterPro" id="IPR050661">
    <property type="entry name" value="BglG_antiterminators"/>
</dbReference>
<dbReference type="SUPFAM" id="SSF46785">
    <property type="entry name" value="Winged helix' DNA-binding domain"/>
    <property type="match status" value="1"/>
</dbReference>
<name>A0A923RN90_9FIRM</name>
<dbReference type="GO" id="GO:0006355">
    <property type="term" value="P:regulation of DNA-templated transcription"/>
    <property type="evidence" value="ECO:0007669"/>
    <property type="project" value="InterPro"/>
</dbReference>
<dbReference type="Pfam" id="PF00359">
    <property type="entry name" value="PTS_EIIA_2"/>
    <property type="match status" value="1"/>
</dbReference>
<dbReference type="PROSITE" id="PS51372">
    <property type="entry name" value="PRD_2"/>
    <property type="match status" value="1"/>
</dbReference>
<comment type="caution">
    <text evidence="8">The sequence shown here is derived from an EMBL/GenBank/DDBJ whole genome shotgun (WGS) entry which is preliminary data.</text>
</comment>
<organism evidence="8 9">
    <name type="scientific">Anaerosacchariphilus hominis</name>
    <dbReference type="NCBI Taxonomy" id="2763017"/>
    <lineage>
        <taxon>Bacteria</taxon>
        <taxon>Bacillati</taxon>
        <taxon>Bacillota</taxon>
        <taxon>Clostridia</taxon>
        <taxon>Lachnospirales</taxon>
        <taxon>Lachnospiraceae</taxon>
        <taxon>Anaerosacchariphilus</taxon>
    </lineage>
</organism>
<dbReference type="RefSeq" id="WP_186872267.1">
    <property type="nucleotide sequence ID" value="NZ_JACOOR010000012.1"/>
</dbReference>
<feature type="domain" description="PRD" evidence="7">
    <location>
        <begin position="300"/>
        <end position="407"/>
    </location>
</feature>
<evidence type="ECO:0000259" key="6">
    <source>
        <dbReference type="PROSITE" id="PS51099"/>
    </source>
</evidence>
<evidence type="ECO:0000259" key="7">
    <source>
        <dbReference type="PROSITE" id="PS51372"/>
    </source>
</evidence>
<evidence type="ECO:0000313" key="8">
    <source>
        <dbReference type="EMBL" id="MBC5661147.1"/>
    </source>
</evidence>
<keyword evidence="3" id="KW-0805">Transcription regulation</keyword>
<evidence type="ECO:0000256" key="4">
    <source>
        <dbReference type="ARBA" id="ARBA00023163"/>
    </source>
</evidence>
<evidence type="ECO:0000313" key="9">
    <source>
        <dbReference type="Proteomes" id="UP000649345"/>
    </source>
</evidence>
<dbReference type="CDD" id="cd05568">
    <property type="entry name" value="PTS_IIB_bgl_like"/>
    <property type="match status" value="1"/>
</dbReference>
<dbReference type="InterPro" id="IPR002178">
    <property type="entry name" value="PTS_EIIA_type-2_dom"/>
</dbReference>
<dbReference type="PANTHER" id="PTHR30185">
    <property type="entry name" value="CRYPTIC BETA-GLUCOSIDE BGL OPERON ANTITERMINATOR"/>
    <property type="match status" value="1"/>
</dbReference>
<dbReference type="Gene3D" id="3.40.930.10">
    <property type="entry name" value="Mannitol-specific EII, Chain A"/>
    <property type="match status" value="1"/>
</dbReference>
<dbReference type="SUPFAM" id="SSF55804">
    <property type="entry name" value="Phoshotransferase/anion transport protein"/>
    <property type="match status" value="1"/>
</dbReference>
<dbReference type="Pfam" id="PF08279">
    <property type="entry name" value="HTH_11"/>
    <property type="match status" value="1"/>
</dbReference>
<feature type="domain" description="PTS EIIA type-2" evidence="5">
    <location>
        <begin position="548"/>
        <end position="691"/>
    </location>
</feature>
<keyword evidence="9" id="KW-1185">Reference proteome</keyword>
<dbReference type="InterPro" id="IPR036388">
    <property type="entry name" value="WH-like_DNA-bd_sf"/>
</dbReference>
<keyword evidence="2" id="KW-0677">Repeat</keyword>
<keyword evidence="8" id="KW-0813">Transport</keyword>
<keyword evidence="1" id="KW-0808">Transferase</keyword>
<dbReference type="InterPro" id="IPR036095">
    <property type="entry name" value="PTS_EIIB-like_sf"/>
</dbReference>
<gene>
    <name evidence="8" type="ORF">H8S44_15465</name>
</gene>
<keyword evidence="4" id="KW-0804">Transcription</keyword>
<dbReference type="PROSITE" id="PS51094">
    <property type="entry name" value="PTS_EIIA_TYPE_2"/>
    <property type="match status" value="1"/>
</dbReference>
<dbReference type="CDD" id="cd00211">
    <property type="entry name" value="PTS_IIA_fru"/>
    <property type="match status" value="1"/>
</dbReference>
<dbReference type="Proteomes" id="UP000649345">
    <property type="component" value="Unassembled WGS sequence"/>
</dbReference>
<sequence>MISQKDLKILVLLLEAAEKEKRVSIEELAERLGLSVRTVRNNLERIDDYLKNNGFPILERDRKFGILLGIPREELEAAKKKLLQMNRETYVFSKEERILYLKMLLFEAEDYLTYDQLSETLFVSRKTVIDDVHQVKEDCEAWEIRVTGTKKGLKSLGTENARRSCLTDSLLGMFTPLELWEILRDIYPNKSSIIEKTWNEIAGSEHVVLCEKCLREAENEVKQTVTDAQYYMVIGLSAFVLSRRERGKEALPETACMEAPRYLKAYYEKLEEILPGFGLEEQVWILNELDRIFHLENMERSESLSMAMTEQLLLETSERLDKPYFGDEELRSSLQKHLISLIENSFMGCGMEQKGMEHIVRENRALYECILSCLEQYPEAEFYGNREEESALLMLHFLAADERRILKATTGYSTVIICNNGVGTAKIASARIKQYFPQIRIITTTAARNAAREIQEEQPDFLISTIPFQHPNIPVIHVNTLPTEDDLKKIRQFLTGNARQNKRVPVSDLYSRVMDVIRATCEVRDAETLERQLLRLFPQEERSPELLDMLTEEVIQTGVQASDWEEAIRKSAEPLVRQGSVEGGYVDSMVQTVKKMGPYIVITKGIALPHAPSTDGVNRSCISLATLKEPVSFGNKMNDPVKLMICIATVNKKEHMREMSRLIQFISNKKAVQEVLEAKNEKEILRIVHQIRLQETDRRKT</sequence>
<dbReference type="Gene3D" id="3.40.50.2300">
    <property type="match status" value="1"/>
</dbReference>
<dbReference type="PROSITE" id="PS51099">
    <property type="entry name" value="PTS_EIIB_TYPE_2"/>
    <property type="match status" value="1"/>
</dbReference>
<dbReference type="GO" id="GO:0008982">
    <property type="term" value="F:protein-N(PI)-phosphohistidine-sugar phosphotransferase activity"/>
    <property type="evidence" value="ECO:0007669"/>
    <property type="project" value="InterPro"/>
</dbReference>
<accession>A0A923RN90</accession>
<evidence type="ECO:0000256" key="1">
    <source>
        <dbReference type="ARBA" id="ARBA00022679"/>
    </source>
</evidence>
<dbReference type="InterPro" id="IPR016152">
    <property type="entry name" value="PTrfase/Anion_transptr"/>
</dbReference>
<proteinExistence type="predicted"/>
<dbReference type="InterPro" id="IPR013011">
    <property type="entry name" value="PTS_EIIB_2"/>
</dbReference>
<dbReference type="SUPFAM" id="SSF52794">
    <property type="entry name" value="PTS system IIB component-like"/>
    <property type="match status" value="1"/>
</dbReference>
<evidence type="ECO:0000256" key="2">
    <source>
        <dbReference type="ARBA" id="ARBA00022737"/>
    </source>
</evidence>
<feature type="domain" description="PTS EIIB type-2" evidence="6">
    <location>
        <begin position="412"/>
        <end position="502"/>
    </location>
</feature>
<dbReference type="InterPro" id="IPR011608">
    <property type="entry name" value="PRD"/>
</dbReference>
<evidence type="ECO:0000259" key="5">
    <source>
        <dbReference type="PROSITE" id="PS51094"/>
    </source>
</evidence>
<dbReference type="Gene3D" id="1.10.10.10">
    <property type="entry name" value="Winged helix-like DNA-binding domain superfamily/Winged helix DNA-binding domain"/>
    <property type="match status" value="2"/>
</dbReference>
<dbReference type="InterPro" id="IPR036634">
    <property type="entry name" value="PRD_sf"/>
</dbReference>
<dbReference type="InterPro" id="IPR036390">
    <property type="entry name" value="WH_DNA-bd_sf"/>
</dbReference>
<protein>
    <submittedName>
        <fullName evidence="8">PTS sugar transporter subunit IIA</fullName>
    </submittedName>
</protein>
<keyword evidence="8" id="KW-0762">Sugar transport</keyword>
<dbReference type="AlphaFoldDB" id="A0A923RN90"/>
<dbReference type="GO" id="GO:0009401">
    <property type="term" value="P:phosphoenolpyruvate-dependent sugar phosphotransferase system"/>
    <property type="evidence" value="ECO:0007669"/>
    <property type="project" value="InterPro"/>
</dbReference>
<dbReference type="InterPro" id="IPR013196">
    <property type="entry name" value="HTH_11"/>
</dbReference>